<keyword evidence="1" id="KW-0489">Methyltransferase</keyword>
<dbReference type="RefSeq" id="WP_082101896.1">
    <property type="nucleotide sequence ID" value="NZ_LAVS01000090.1"/>
</dbReference>
<proteinExistence type="predicted"/>
<keyword evidence="2" id="KW-1185">Reference proteome</keyword>
<dbReference type="GO" id="GO:0032259">
    <property type="term" value="P:methylation"/>
    <property type="evidence" value="ECO:0007669"/>
    <property type="project" value="UniProtKB-KW"/>
</dbReference>
<protein>
    <submittedName>
        <fullName evidence="1">Phage N-6-adenine-methyltransferase</fullName>
        <ecNumber evidence="1">2.1.1.72</ecNumber>
    </submittedName>
</protein>
<keyword evidence="1" id="KW-0808">Transferase</keyword>
<dbReference type="NCBIfam" id="TIGR01712">
    <property type="entry name" value="phage_N6A_met"/>
    <property type="match status" value="1"/>
</dbReference>
<dbReference type="OrthoDB" id="6258822at2"/>
<accession>A0A3P3QNR6</accession>
<dbReference type="GO" id="GO:0003677">
    <property type="term" value="F:DNA binding"/>
    <property type="evidence" value="ECO:0007669"/>
    <property type="project" value="InterPro"/>
</dbReference>
<evidence type="ECO:0000313" key="1">
    <source>
        <dbReference type="EMBL" id="RRJ22548.1"/>
    </source>
</evidence>
<sequence length="320" mass="35459">MTNSYAQALATLQQQPDHELKQIGDQWETPPEIAWGLFYTFAPKIGPIVLDIFADDCNALVANYYTAADNALLQDLAGDLRQLGGAAFGNPPYSIPKVDSENNPITGMENILDWCRVQRDQGAKIMLLIKAATSEGWWPDDADFIQFVAGRIGFKAPNWYKPRDPKKDKPASSGFASAVMIWDKEWKWDRRPVERLSRDQLFTTGRMLLDMINTRAEQIADARLPAPAETETPVCATEQPETATEPALPVVNDTWPIEVTELVESALDQCPCEPNDVFYAELCAQANALRLSGKTNNEVIQAIVQTLKAVAAEYLEGNAA</sequence>
<dbReference type="EMBL" id="RRCF01000001">
    <property type="protein sequence ID" value="RRJ22548.1"/>
    <property type="molecule type" value="Genomic_DNA"/>
</dbReference>
<dbReference type="GO" id="GO:0009307">
    <property type="term" value="P:DNA restriction-modification system"/>
    <property type="evidence" value="ECO:0007669"/>
    <property type="project" value="InterPro"/>
</dbReference>
<reference evidence="1 2" key="1">
    <citation type="submission" date="2018-11" db="EMBL/GenBank/DDBJ databases">
        <title>Draft genome analysis of Rheinheimera mesophila isolated from an industrial waste site.</title>
        <authorList>
            <person name="Yu Q."/>
            <person name="Qi Y."/>
            <person name="Zhang H."/>
            <person name="Lu Y."/>
            <person name="Pu J."/>
        </authorList>
    </citation>
    <scope>NUCLEOTIDE SEQUENCE [LARGE SCALE GENOMIC DNA]</scope>
    <source>
        <strain evidence="1 2">IITR13</strain>
    </source>
</reference>
<gene>
    <name evidence="1" type="ORF">EIK76_00230</name>
</gene>
<dbReference type="InterPro" id="IPR008593">
    <property type="entry name" value="Dam_MeTrfase"/>
</dbReference>
<name>A0A3P3QNR6_9GAMM</name>
<comment type="caution">
    <text evidence="1">The sequence shown here is derived from an EMBL/GenBank/DDBJ whole genome shotgun (WGS) entry which is preliminary data.</text>
</comment>
<dbReference type="Pfam" id="PF05869">
    <property type="entry name" value="Dam"/>
    <property type="match status" value="1"/>
</dbReference>
<dbReference type="EC" id="2.1.1.72" evidence="1"/>
<dbReference type="GO" id="GO:0009007">
    <property type="term" value="F:site-specific DNA-methyltransferase (adenine-specific) activity"/>
    <property type="evidence" value="ECO:0007669"/>
    <property type="project" value="UniProtKB-EC"/>
</dbReference>
<dbReference type="Proteomes" id="UP000276260">
    <property type="component" value="Unassembled WGS sequence"/>
</dbReference>
<evidence type="ECO:0000313" key="2">
    <source>
        <dbReference type="Proteomes" id="UP000276260"/>
    </source>
</evidence>
<dbReference type="AlphaFoldDB" id="A0A3P3QNR6"/>
<organism evidence="1 2">
    <name type="scientific">Rheinheimera mesophila</name>
    <dbReference type="NCBI Taxonomy" id="1547515"/>
    <lineage>
        <taxon>Bacteria</taxon>
        <taxon>Pseudomonadati</taxon>
        <taxon>Pseudomonadota</taxon>
        <taxon>Gammaproteobacteria</taxon>
        <taxon>Chromatiales</taxon>
        <taxon>Chromatiaceae</taxon>
        <taxon>Rheinheimera</taxon>
    </lineage>
</organism>